<dbReference type="Proteomes" id="UP000243799">
    <property type="component" value="Unassembled WGS sequence"/>
</dbReference>
<proteinExistence type="predicted"/>
<protein>
    <submittedName>
        <fullName evidence="2">Helix-turn-helix domain-containing protein</fullName>
    </submittedName>
</protein>
<accession>A0A1I0VEU1</accession>
<name>A0A1I0VEU1_9PSEU</name>
<feature type="domain" description="HTH cro/C1-type" evidence="1">
    <location>
        <begin position="3"/>
        <end position="52"/>
    </location>
</feature>
<evidence type="ECO:0000259" key="1">
    <source>
        <dbReference type="PROSITE" id="PS50943"/>
    </source>
</evidence>
<evidence type="ECO:0000313" key="3">
    <source>
        <dbReference type="Proteomes" id="UP000243799"/>
    </source>
</evidence>
<dbReference type="InterPro" id="IPR010982">
    <property type="entry name" value="Lambda_DNA-bd_dom_sf"/>
</dbReference>
<dbReference type="Pfam" id="PF13443">
    <property type="entry name" value="HTH_26"/>
    <property type="match status" value="1"/>
</dbReference>
<dbReference type="EMBL" id="FOKG01000001">
    <property type="protein sequence ID" value="SFA74106.1"/>
    <property type="molecule type" value="Genomic_DNA"/>
</dbReference>
<dbReference type="InterPro" id="IPR001387">
    <property type="entry name" value="Cro/C1-type_HTH"/>
</dbReference>
<dbReference type="CDD" id="cd00093">
    <property type="entry name" value="HTH_XRE"/>
    <property type="match status" value="1"/>
</dbReference>
<gene>
    <name evidence="2" type="ORF">SAMN05216266_101162</name>
</gene>
<dbReference type="PROSITE" id="PS50943">
    <property type="entry name" value="HTH_CROC1"/>
    <property type="match status" value="1"/>
</dbReference>
<organism evidence="2 3">
    <name type="scientific">Amycolatopsis marina</name>
    <dbReference type="NCBI Taxonomy" id="490629"/>
    <lineage>
        <taxon>Bacteria</taxon>
        <taxon>Bacillati</taxon>
        <taxon>Actinomycetota</taxon>
        <taxon>Actinomycetes</taxon>
        <taxon>Pseudonocardiales</taxon>
        <taxon>Pseudonocardiaceae</taxon>
        <taxon>Amycolatopsis</taxon>
    </lineage>
</organism>
<keyword evidence="3" id="KW-1185">Reference proteome</keyword>
<dbReference type="SUPFAM" id="SSF47413">
    <property type="entry name" value="lambda repressor-like DNA-binding domains"/>
    <property type="match status" value="1"/>
</dbReference>
<sequence length="74" mass="7836">MAARGLTVTDVAITTGLKASSVQRWLYGRKAPASDELLTQLATLFRVDFAALLDSGEPCATQYVRAADAVLAHA</sequence>
<reference evidence="3" key="1">
    <citation type="submission" date="2016-10" db="EMBL/GenBank/DDBJ databases">
        <authorList>
            <person name="Varghese N."/>
            <person name="Submissions S."/>
        </authorList>
    </citation>
    <scope>NUCLEOTIDE SEQUENCE [LARGE SCALE GENOMIC DNA]</scope>
    <source>
        <strain evidence="3">CGMCC 4.3568</strain>
    </source>
</reference>
<dbReference type="AlphaFoldDB" id="A0A1I0VEU1"/>
<dbReference type="GO" id="GO:0003677">
    <property type="term" value="F:DNA binding"/>
    <property type="evidence" value="ECO:0007669"/>
    <property type="project" value="InterPro"/>
</dbReference>
<evidence type="ECO:0000313" key="2">
    <source>
        <dbReference type="EMBL" id="SFA74106.1"/>
    </source>
</evidence>
<dbReference type="Gene3D" id="1.10.260.40">
    <property type="entry name" value="lambda repressor-like DNA-binding domains"/>
    <property type="match status" value="1"/>
</dbReference>